<protein>
    <recommendedName>
        <fullName evidence="3">Reverse transcriptase domain-containing protein</fullName>
    </recommendedName>
</protein>
<name>A0A2Z6QUB0_9GLOM</name>
<dbReference type="AlphaFoldDB" id="A0A2Z6QUB0"/>
<organism evidence="1 2">
    <name type="scientific">Rhizophagus clarus</name>
    <dbReference type="NCBI Taxonomy" id="94130"/>
    <lineage>
        <taxon>Eukaryota</taxon>
        <taxon>Fungi</taxon>
        <taxon>Fungi incertae sedis</taxon>
        <taxon>Mucoromycota</taxon>
        <taxon>Glomeromycotina</taxon>
        <taxon>Glomeromycetes</taxon>
        <taxon>Glomerales</taxon>
        <taxon>Glomeraceae</taxon>
        <taxon>Rhizophagus</taxon>
    </lineage>
</organism>
<keyword evidence="2" id="KW-1185">Reference proteome</keyword>
<reference evidence="1 2" key="1">
    <citation type="submission" date="2017-11" db="EMBL/GenBank/DDBJ databases">
        <title>The genome of Rhizophagus clarus HR1 reveals common genetic basis of auxotrophy among arbuscular mycorrhizal fungi.</title>
        <authorList>
            <person name="Kobayashi Y."/>
        </authorList>
    </citation>
    <scope>NUCLEOTIDE SEQUENCE [LARGE SCALE GENOMIC DNA]</scope>
    <source>
        <strain evidence="1 2">HR1</strain>
    </source>
</reference>
<evidence type="ECO:0000313" key="1">
    <source>
        <dbReference type="EMBL" id="GBB88231.1"/>
    </source>
</evidence>
<evidence type="ECO:0000313" key="2">
    <source>
        <dbReference type="Proteomes" id="UP000247702"/>
    </source>
</evidence>
<proteinExistence type="predicted"/>
<sequence length="107" mass="12518">MNERSFYDLVDIKINHKKCKLIIINPSLLKSLITMSLGTHERDCIVSVKTEARYLGVRISLKNTRSLTKQHLIRTQDEFLATLQHKQLLIRHVIYLINSVMLLNDLF</sequence>
<dbReference type="EMBL" id="BEXD01000533">
    <property type="protein sequence ID" value="GBB88231.1"/>
    <property type="molecule type" value="Genomic_DNA"/>
</dbReference>
<evidence type="ECO:0008006" key="3">
    <source>
        <dbReference type="Google" id="ProtNLM"/>
    </source>
</evidence>
<accession>A0A2Z6QUB0</accession>
<gene>
    <name evidence="1" type="ORF">RclHR1_14780008</name>
</gene>
<comment type="caution">
    <text evidence="1">The sequence shown here is derived from an EMBL/GenBank/DDBJ whole genome shotgun (WGS) entry which is preliminary data.</text>
</comment>
<dbReference type="Proteomes" id="UP000247702">
    <property type="component" value="Unassembled WGS sequence"/>
</dbReference>